<feature type="region of interest" description="Disordered" evidence="6">
    <location>
        <begin position="301"/>
        <end position="320"/>
    </location>
</feature>
<dbReference type="CDD" id="cd03390">
    <property type="entry name" value="PAP2_containing_1_like"/>
    <property type="match status" value="1"/>
</dbReference>
<dbReference type="EMBL" id="JANBUO010002111">
    <property type="protein sequence ID" value="KAJ2795701.1"/>
    <property type="molecule type" value="Genomic_DNA"/>
</dbReference>
<feature type="transmembrane region" description="Helical" evidence="7">
    <location>
        <begin position="117"/>
        <end position="134"/>
    </location>
</feature>
<dbReference type="InterPro" id="IPR000326">
    <property type="entry name" value="PAP2/HPO"/>
</dbReference>
<keyword evidence="5 7" id="KW-0472">Membrane</keyword>
<proteinExistence type="inferred from homology"/>
<protein>
    <recommendedName>
        <fullName evidence="8">Phosphatidic acid phosphatase type 2/haloperoxidase domain-containing protein</fullName>
    </recommendedName>
</protein>
<dbReference type="Pfam" id="PF01569">
    <property type="entry name" value="PAP2"/>
    <property type="match status" value="1"/>
</dbReference>
<feature type="transmembrane region" description="Helical" evidence="7">
    <location>
        <begin position="245"/>
        <end position="264"/>
    </location>
</feature>
<dbReference type="SUPFAM" id="SSF48317">
    <property type="entry name" value="Acid phosphatase/Vanadium-dependent haloperoxidase"/>
    <property type="match status" value="1"/>
</dbReference>
<feature type="transmembrane region" description="Helical" evidence="7">
    <location>
        <begin position="182"/>
        <end position="202"/>
    </location>
</feature>
<gene>
    <name evidence="9" type="ORF">H4R20_005792</name>
</gene>
<evidence type="ECO:0000256" key="2">
    <source>
        <dbReference type="ARBA" id="ARBA00008816"/>
    </source>
</evidence>
<dbReference type="SMART" id="SM00014">
    <property type="entry name" value="acidPPc"/>
    <property type="match status" value="1"/>
</dbReference>
<dbReference type="GO" id="GO:0008195">
    <property type="term" value="F:phosphatidate phosphatase activity"/>
    <property type="evidence" value="ECO:0007669"/>
    <property type="project" value="TreeGrafter"/>
</dbReference>
<feature type="transmembrane region" description="Helical" evidence="7">
    <location>
        <begin position="85"/>
        <end position="105"/>
    </location>
</feature>
<reference evidence="9" key="1">
    <citation type="submission" date="2022-07" db="EMBL/GenBank/DDBJ databases">
        <title>Phylogenomic reconstructions and comparative analyses of Kickxellomycotina fungi.</title>
        <authorList>
            <person name="Reynolds N.K."/>
            <person name="Stajich J.E."/>
            <person name="Barry K."/>
            <person name="Grigoriev I.V."/>
            <person name="Crous P."/>
            <person name="Smith M.E."/>
        </authorList>
    </citation>
    <scope>NUCLEOTIDE SEQUENCE</scope>
    <source>
        <strain evidence="9">NRRL 1565</strain>
    </source>
</reference>
<keyword evidence="3 7" id="KW-0812">Transmembrane</keyword>
<sequence>MAWREKFTYEGLPGRVAIKRLVHPLSARRRRHLRLLVTYIPDWIILILINLAGALFGKLGPRHREFSLHDHSIQYSHHASYVPDFVPPLVAYAAPVISALVFLVFRRHNWHDFHCTVLAIFMAMGLNNTATNILKNAVGRPRPDFIARCQPNITENPPLRLVDYRVCTQSDLKFLHEGMRSFPSGHASLSFCGLTFTSLYLASHFRYNDQRGHAYKTIIFYFPLFCATIISISRTADYHHHWQDVLAGALLGAFVGWFGYRTYFPQVFDPNVLSDRPYPSRITRPDDIAEMRRRSHVLPVDDDPYQMATPSGASRSSEYARATSLSRNHTILYPSGTHADPALVPDKCRATPARSLDAVAIEVHPSEGLSSKRINTR</sequence>
<dbReference type="Gene3D" id="1.20.144.10">
    <property type="entry name" value="Phosphatidic acid phosphatase type 2/haloperoxidase"/>
    <property type="match status" value="1"/>
</dbReference>
<dbReference type="Proteomes" id="UP001140094">
    <property type="component" value="Unassembled WGS sequence"/>
</dbReference>
<evidence type="ECO:0000256" key="4">
    <source>
        <dbReference type="ARBA" id="ARBA00022989"/>
    </source>
</evidence>
<feature type="transmembrane region" description="Helical" evidence="7">
    <location>
        <begin position="36"/>
        <end position="56"/>
    </location>
</feature>
<evidence type="ECO:0000256" key="3">
    <source>
        <dbReference type="ARBA" id="ARBA00022692"/>
    </source>
</evidence>
<feature type="compositionally biased region" description="Polar residues" evidence="6">
    <location>
        <begin position="308"/>
        <end position="320"/>
    </location>
</feature>
<evidence type="ECO:0000313" key="9">
    <source>
        <dbReference type="EMBL" id="KAJ2795701.1"/>
    </source>
</evidence>
<feature type="transmembrane region" description="Helical" evidence="7">
    <location>
        <begin position="214"/>
        <end position="233"/>
    </location>
</feature>
<dbReference type="OrthoDB" id="10030083at2759"/>
<keyword evidence="10" id="KW-1185">Reference proteome</keyword>
<keyword evidence="4 7" id="KW-1133">Transmembrane helix</keyword>
<dbReference type="PANTHER" id="PTHR10165:SF35">
    <property type="entry name" value="RE23632P"/>
    <property type="match status" value="1"/>
</dbReference>
<dbReference type="AlphaFoldDB" id="A0A9W8HUZ6"/>
<dbReference type="InterPro" id="IPR043216">
    <property type="entry name" value="PAP-like"/>
</dbReference>
<name>A0A9W8HUZ6_9FUNG</name>
<comment type="caution">
    <text evidence="9">The sequence shown here is derived from an EMBL/GenBank/DDBJ whole genome shotgun (WGS) entry which is preliminary data.</text>
</comment>
<dbReference type="GO" id="GO:0046839">
    <property type="term" value="P:phospholipid dephosphorylation"/>
    <property type="evidence" value="ECO:0007669"/>
    <property type="project" value="TreeGrafter"/>
</dbReference>
<comment type="subcellular location">
    <subcellularLocation>
        <location evidence="1">Membrane</location>
        <topology evidence="1">Multi-pass membrane protein</topology>
    </subcellularLocation>
</comment>
<evidence type="ECO:0000259" key="8">
    <source>
        <dbReference type="SMART" id="SM00014"/>
    </source>
</evidence>
<accession>A0A9W8HUZ6</accession>
<evidence type="ECO:0000313" key="10">
    <source>
        <dbReference type="Proteomes" id="UP001140094"/>
    </source>
</evidence>
<comment type="similarity">
    <text evidence="2">Belongs to the PA-phosphatase related phosphoesterase family.</text>
</comment>
<dbReference type="PANTHER" id="PTHR10165">
    <property type="entry name" value="LIPID PHOSPHATE PHOSPHATASE"/>
    <property type="match status" value="1"/>
</dbReference>
<dbReference type="GO" id="GO:0006644">
    <property type="term" value="P:phospholipid metabolic process"/>
    <property type="evidence" value="ECO:0007669"/>
    <property type="project" value="InterPro"/>
</dbReference>
<evidence type="ECO:0000256" key="6">
    <source>
        <dbReference type="SAM" id="MobiDB-lite"/>
    </source>
</evidence>
<evidence type="ECO:0000256" key="7">
    <source>
        <dbReference type="SAM" id="Phobius"/>
    </source>
</evidence>
<feature type="domain" description="Phosphatidic acid phosphatase type 2/haloperoxidase" evidence="8">
    <location>
        <begin position="117"/>
        <end position="260"/>
    </location>
</feature>
<organism evidence="9 10">
    <name type="scientific">Coemansia guatemalensis</name>
    <dbReference type="NCBI Taxonomy" id="2761395"/>
    <lineage>
        <taxon>Eukaryota</taxon>
        <taxon>Fungi</taxon>
        <taxon>Fungi incertae sedis</taxon>
        <taxon>Zoopagomycota</taxon>
        <taxon>Kickxellomycotina</taxon>
        <taxon>Kickxellomycetes</taxon>
        <taxon>Kickxellales</taxon>
        <taxon>Kickxellaceae</taxon>
        <taxon>Coemansia</taxon>
    </lineage>
</organism>
<dbReference type="GO" id="GO:0016020">
    <property type="term" value="C:membrane"/>
    <property type="evidence" value="ECO:0007669"/>
    <property type="project" value="UniProtKB-SubCell"/>
</dbReference>
<dbReference type="InterPro" id="IPR036938">
    <property type="entry name" value="PAP2/HPO_sf"/>
</dbReference>
<evidence type="ECO:0000256" key="5">
    <source>
        <dbReference type="ARBA" id="ARBA00023136"/>
    </source>
</evidence>
<evidence type="ECO:0000256" key="1">
    <source>
        <dbReference type="ARBA" id="ARBA00004141"/>
    </source>
</evidence>